<keyword evidence="2" id="KW-1185">Reference proteome</keyword>
<name>A0ACB8YWP4_CICIN</name>
<accession>A0ACB8YWP4</accession>
<gene>
    <name evidence="1" type="ORF">L2E82_47855</name>
</gene>
<evidence type="ECO:0000313" key="2">
    <source>
        <dbReference type="Proteomes" id="UP001055811"/>
    </source>
</evidence>
<dbReference type="EMBL" id="CM042017">
    <property type="protein sequence ID" value="KAI3689885.1"/>
    <property type="molecule type" value="Genomic_DNA"/>
</dbReference>
<sequence>MSPSSDLSQWTHGLGSNSEKWSLVATRSSTASSRSTGFRKRRILALDEGTSWQDPPIVKESPIKSGGSRKPPLSVGSGGRGGNSGGWDSDWGDSGFNERGFESPDNMRRNQTMGDLRTGGSGGGMSASSRSTDRN</sequence>
<comment type="caution">
    <text evidence="1">The sequence shown here is derived from an EMBL/GenBank/DDBJ whole genome shotgun (WGS) entry which is preliminary data.</text>
</comment>
<dbReference type="Proteomes" id="UP001055811">
    <property type="component" value="Linkage Group LG09"/>
</dbReference>
<evidence type="ECO:0000313" key="1">
    <source>
        <dbReference type="EMBL" id="KAI3689885.1"/>
    </source>
</evidence>
<organism evidence="1 2">
    <name type="scientific">Cichorium intybus</name>
    <name type="common">Chicory</name>
    <dbReference type="NCBI Taxonomy" id="13427"/>
    <lineage>
        <taxon>Eukaryota</taxon>
        <taxon>Viridiplantae</taxon>
        <taxon>Streptophyta</taxon>
        <taxon>Embryophyta</taxon>
        <taxon>Tracheophyta</taxon>
        <taxon>Spermatophyta</taxon>
        <taxon>Magnoliopsida</taxon>
        <taxon>eudicotyledons</taxon>
        <taxon>Gunneridae</taxon>
        <taxon>Pentapetalae</taxon>
        <taxon>asterids</taxon>
        <taxon>campanulids</taxon>
        <taxon>Asterales</taxon>
        <taxon>Asteraceae</taxon>
        <taxon>Cichorioideae</taxon>
        <taxon>Cichorieae</taxon>
        <taxon>Cichoriinae</taxon>
        <taxon>Cichorium</taxon>
    </lineage>
</organism>
<reference evidence="1 2" key="2">
    <citation type="journal article" date="2022" name="Mol. Ecol. Resour.">
        <title>The genomes of chicory, endive, great burdock and yacon provide insights into Asteraceae paleo-polyploidization history and plant inulin production.</title>
        <authorList>
            <person name="Fan W."/>
            <person name="Wang S."/>
            <person name="Wang H."/>
            <person name="Wang A."/>
            <person name="Jiang F."/>
            <person name="Liu H."/>
            <person name="Zhao H."/>
            <person name="Xu D."/>
            <person name="Zhang Y."/>
        </authorList>
    </citation>
    <scope>NUCLEOTIDE SEQUENCE [LARGE SCALE GENOMIC DNA]</scope>
    <source>
        <strain evidence="2">cv. Punajuju</strain>
        <tissue evidence="1">Leaves</tissue>
    </source>
</reference>
<proteinExistence type="predicted"/>
<protein>
    <submittedName>
        <fullName evidence="1">Uncharacterized protein</fullName>
    </submittedName>
</protein>
<reference evidence="2" key="1">
    <citation type="journal article" date="2022" name="Mol. Ecol. Resour.">
        <title>The genomes of chicory, endive, great burdock and yacon provide insights into Asteraceae palaeo-polyploidization history and plant inulin production.</title>
        <authorList>
            <person name="Fan W."/>
            <person name="Wang S."/>
            <person name="Wang H."/>
            <person name="Wang A."/>
            <person name="Jiang F."/>
            <person name="Liu H."/>
            <person name="Zhao H."/>
            <person name="Xu D."/>
            <person name="Zhang Y."/>
        </authorList>
    </citation>
    <scope>NUCLEOTIDE SEQUENCE [LARGE SCALE GENOMIC DNA]</scope>
    <source>
        <strain evidence="2">cv. Punajuju</strain>
    </source>
</reference>